<keyword evidence="2" id="KW-1185">Reference proteome</keyword>
<sequence length="294" mass="33589">MNRIQPESKRIRKFREELIGNIPRSPNNAETLAALKARSLGELLIVYINNAARFVPPRPRSVFIEPTVTHDPRWRSLGSDAKQLFEKARAGVDLMPHLSLKIHKEGFSLATTSFDPEVRDKWADKDFILNVMGYHHFHLSHDIERKGHAKRTNDVLFAQVTRNDFIAIGFFDHSVFESTSRSPNQMSAERDRLWRIFQARSSRAIPPGVAYMPWSISSSGHCTHHVFMASRYARTIASIDPTLEDASYLKAIFRAPPNDGAPEKYRLSWRLEFLDLGVYDEVSNVFCVAEKGPL</sequence>
<dbReference type="EMBL" id="QQAV01000006">
    <property type="protein sequence ID" value="RDI23554.1"/>
    <property type="molecule type" value="Genomic_DNA"/>
</dbReference>
<reference evidence="1 2" key="1">
    <citation type="submission" date="2018-07" db="EMBL/GenBank/DDBJ databases">
        <title>Genomic Encyclopedia of Type Strains, Phase IV (KMG-IV): sequencing the most valuable type-strain genomes for metagenomic binning, comparative biology and taxonomic classification.</title>
        <authorList>
            <person name="Goeker M."/>
        </authorList>
    </citation>
    <scope>NUCLEOTIDE SEQUENCE [LARGE SCALE GENOMIC DNA]</scope>
    <source>
        <strain evidence="1 2">DSM 21352</strain>
    </source>
</reference>
<organism evidence="1 2">
    <name type="scientific">Pseudacidovorax intermedius</name>
    <dbReference type="NCBI Taxonomy" id="433924"/>
    <lineage>
        <taxon>Bacteria</taxon>
        <taxon>Pseudomonadati</taxon>
        <taxon>Pseudomonadota</taxon>
        <taxon>Betaproteobacteria</taxon>
        <taxon>Burkholderiales</taxon>
        <taxon>Comamonadaceae</taxon>
        <taxon>Pseudacidovorax</taxon>
    </lineage>
</organism>
<dbReference type="OrthoDB" id="9135240at2"/>
<evidence type="ECO:0000313" key="1">
    <source>
        <dbReference type="EMBL" id="RDI23554.1"/>
    </source>
</evidence>
<evidence type="ECO:0000313" key="2">
    <source>
        <dbReference type="Proteomes" id="UP000255265"/>
    </source>
</evidence>
<dbReference type="AlphaFoldDB" id="A0A370FEZ2"/>
<gene>
    <name evidence="1" type="ORF">DFR41_106261</name>
</gene>
<protein>
    <submittedName>
        <fullName evidence="1">Uncharacterized protein</fullName>
    </submittedName>
</protein>
<dbReference type="Proteomes" id="UP000255265">
    <property type="component" value="Unassembled WGS sequence"/>
</dbReference>
<dbReference type="RefSeq" id="WP_147284375.1">
    <property type="nucleotide sequence ID" value="NZ_QQAV01000006.1"/>
</dbReference>
<name>A0A370FEZ2_9BURK</name>
<comment type="caution">
    <text evidence="1">The sequence shown here is derived from an EMBL/GenBank/DDBJ whole genome shotgun (WGS) entry which is preliminary data.</text>
</comment>
<proteinExistence type="predicted"/>
<accession>A0A370FEZ2</accession>